<dbReference type="EMBL" id="JBBPHU010000008">
    <property type="protein sequence ID" value="KAK7514967.1"/>
    <property type="molecule type" value="Genomic_DNA"/>
</dbReference>
<protein>
    <submittedName>
        <fullName evidence="1">Uncharacterized protein</fullName>
    </submittedName>
</protein>
<comment type="caution">
    <text evidence="1">The sequence shown here is derived from an EMBL/GenBank/DDBJ whole genome shotgun (WGS) entry which is preliminary data.</text>
</comment>
<name>A0ABR1KK51_9PEZI</name>
<evidence type="ECO:0000313" key="2">
    <source>
        <dbReference type="Proteomes" id="UP001363622"/>
    </source>
</evidence>
<keyword evidence="2" id="KW-1185">Reference proteome</keyword>
<proteinExistence type="predicted"/>
<sequence length="266" mass="29879">MSFSYIDSCFVPPARLLALCFWKILNALLRSWPRPFKAPIWTAVSNEYASLAFRLMKHNHFHEMNLDDFASAHARWTDLPSAHLIGRLRCAYESPGLLPSVCRTIDSRSVLISSSFIFSPICVSIAANHQSLSSASLGNSTRCQNLLPKRHCLPHFAAINAISESLCRRSTAVTTSNAKADRTIPTSIASRNAVVDKKRDQSRLCPRLARTGHSEFCFSSVVVDADETQQRMSSQKAWKIKTQHRVRRLAYNEICMVVRPICLSGR</sequence>
<accession>A0ABR1KK51</accession>
<reference evidence="1 2" key="1">
    <citation type="submission" date="2024-04" db="EMBL/GenBank/DDBJ databases">
        <title>Phyllosticta paracitricarpa is synonymous to the EU quarantine fungus P. citricarpa based on phylogenomic analyses.</title>
        <authorList>
            <consortium name="Lawrence Berkeley National Laboratory"/>
            <person name="Van Ingen-Buijs V.A."/>
            <person name="Van Westerhoven A.C."/>
            <person name="Haridas S."/>
            <person name="Skiadas P."/>
            <person name="Martin F."/>
            <person name="Groenewald J.Z."/>
            <person name="Crous P.W."/>
            <person name="Seidl M.F."/>
        </authorList>
    </citation>
    <scope>NUCLEOTIDE SEQUENCE [LARGE SCALE GENOMIC DNA]</scope>
    <source>
        <strain evidence="1 2">CBS 123371</strain>
    </source>
</reference>
<dbReference type="Proteomes" id="UP001363622">
    <property type="component" value="Unassembled WGS sequence"/>
</dbReference>
<gene>
    <name evidence="1" type="ORF">IWZ03DRAFT_361408</name>
</gene>
<evidence type="ECO:0000313" key="1">
    <source>
        <dbReference type="EMBL" id="KAK7514967.1"/>
    </source>
</evidence>
<organism evidence="1 2">
    <name type="scientific">Phyllosticta citriasiana</name>
    <dbReference type="NCBI Taxonomy" id="595635"/>
    <lineage>
        <taxon>Eukaryota</taxon>
        <taxon>Fungi</taxon>
        <taxon>Dikarya</taxon>
        <taxon>Ascomycota</taxon>
        <taxon>Pezizomycotina</taxon>
        <taxon>Dothideomycetes</taxon>
        <taxon>Dothideomycetes incertae sedis</taxon>
        <taxon>Botryosphaeriales</taxon>
        <taxon>Phyllostictaceae</taxon>
        <taxon>Phyllosticta</taxon>
    </lineage>
</organism>